<reference evidence="4" key="1">
    <citation type="submission" date="2015-08" db="EMBL/GenBank/DDBJ databases">
        <title>Genome sequencing project for genomic taxonomy and phylogenomics of Bacillus-like bacteria.</title>
        <authorList>
            <person name="Liu B."/>
            <person name="Wang J."/>
            <person name="Zhu Y."/>
            <person name="Liu G."/>
            <person name="Chen Q."/>
            <person name="Chen Z."/>
            <person name="Lan J."/>
            <person name="Che J."/>
            <person name="Ge C."/>
            <person name="Shi H."/>
            <person name="Pan Z."/>
            <person name="Liu X."/>
        </authorList>
    </citation>
    <scope>NUCLEOTIDE SEQUENCE [LARGE SCALE GENOMIC DNA]</scope>
    <source>
        <strain evidence="4">FJAT-22460</strain>
    </source>
</reference>
<protein>
    <submittedName>
        <fullName evidence="3">Alpha/beta hydrolase</fullName>
    </submittedName>
</protein>
<accession>A0A0M1N4H5</accession>
<dbReference type="OrthoDB" id="6191536at2"/>
<dbReference type="InterPro" id="IPR029058">
    <property type="entry name" value="AB_hydrolase_fold"/>
</dbReference>
<comment type="caution">
    <text evidence="3">The sequence shown here is derived from an EMBL/GenBank/DDBJ whole genome shotgun (WGS) entry which is preliminary data.</text>
</comment>
<dbReference type="InterPro" id="IPR000073">
    <property type="entry name" value="AB_hydrolase_1"/>
</dbReference>
<sequence>MPIFKGRNVDLYYEVKGEGKPLVFTHGASWDHEQWQHQVDFFSRRYQTVVWDVRGHGLSSLPDGKVDSEDFSRDLADLLNNLDIEKAILCGLSLGGHISLQTAVRYPDKVAALVLIGTPFTNAFNWYERMFVPLNRWSSYLMPMSLSGKIQGKMLSKYNKSNQAYIEKAFRSIPHSNWVRIWDAVTRMDSTKDLDKIHCPTMLLQGESDTMIRRQQEYMQERIANSSLRIIRNAHHATNMDNPDEVNEAIASFLTENEI</sequence>
<dbReference type="PANTHER" id="PTHR43798:SF31">
    <property type="entry name" value="AB HYDROLASE SUPERFAMILY PROTEIN YCLE"/>
    <property type="match status" value="1"/>
</dbReference>
<name>A0A0M1N4H5_9BACL</name>
<gene>
    <name evidence="3" type="ORF">AM231_23595</name>
</gene>
<proteinExistence type="predicted"/>
<evidence type="ECO:0000259" key="2">
    <source>
        <dbReference type="Pfam" id="PF12146"/>
    </source>
</evidence>
<dbReference type="EMBL" id="LIUT01000006">
    <property type="protein sequence ID" value="KOR76915.1"/>
    <property type="molecule type" value="Genomic_DNA"/>
</dbReference>
<dbReference type="Proteomes" id="UP000036932">
    <property type="component" value="Unassembled WGS sequence"/>
</dbReference>
<dbReference type="RefSeq" id="WP_054404760.1">
    <property type="nucleotide sequence ID" value="NZ_LIUT01000006.1"/>
</dbReference>
<dbReference type="GO" id="GO:0016020">
    <property type="term" value="C:membrane"/>
    <property type="evidence" value="ECO:0007669"/>
    <property type="project" value="TreeGrafter"/>
</dbReference>
<keyword evidence="4" id="KW-1185">Reference proteome</keyword>
<dbReference type="AlphaFoldDB" id="A0A0M1N4H5"/>
<dbReference type="InterPro" id="IPR022742">
    <property type="entry name" value="Hydrolase_4"/>
</dbReference>
<dbReference type="PANTHER" id="PTHR43798">
    <property type="entry name" value="MONOACYLGLYCEROL LIPASE"/>
    <property type="match status" value="1"/>
</dbReference>
<dbReference type="PATRIC" id="fig|1705565.3.peg.870"/>
<evidence type="ECO:0000256" key="1">
    <source>
        <dbReference type="ARBA" id="ARBA00022801"/>
    </source>
</evidence>
<keyword evidence="1 3" id="KW-0378">Hydrolase</keyword>
<evidence type="ECO:0000313" key="4">
    <source>
        <dbReference type="Proteomes" id="UP000036932"/>
    </source>
</evidence>
<feature type="domain" description="Serine aminopeptidase S33" evidence="2">
    <location>
        <begin position="22"/>
        <end position="241"/>
    </location>
</feature>
<dbReference type="InterPro" id="IPR050266">
    <property type="entry name" value="AB_hydrolase_sf"/>
</dbReference>
<dbReference type="GO" id="GO:0016787">
    <property type="term" value="F:hydrolase activity"/>
    <property type="evidence" value="ECO:0007669"/>
    <property type="project" value="UniProtKB-KW"/>
</dbReference>
<dbReference type="SUPFAM" id="SSF53474">
    <property type="entry name" value="alpha/beta-Hydrolases"/>
    <property type="match status" value="1"/>
</dbReference>
<dbReference type="Gene3D" id="3.40.50.1820">
    <property type="entry name" value="alpha/beta hydrolase"/>
    <property type="match status" value="1"/>
</dbReference>
<evidence type="ECO:0000313" key="3">
    <source>
        <dbReference type="EMBL" id="KOR76915.1"/>
    </source>
</evidence>
<dbReference type="PRINTS" id="PR00111">
    <property type="entry name" value="ABHYDROLASE"/>
</dbReference>
<organism evidence="3 4">
    <name type="scientific">Paenibacillus solani</name>
    <dbReference type="NCBI Taxonomy" id="1705565"/>
    <lineage>
        <taxon>Bacteria</taxon>
        <taxon>Bacillati</taxon>
        <taxon>Bacillota</taxon>
        <taxon>Bacilli</taxon>
        <taxon>Bacillales</taxon>
        <taxon>Paenibacillaceae</taxon>
        <taxon>Paenibacillus</taxon>
    </lineage>
</organism>
<dbReference type="Pfam" id="PF12146">
    <property type="entry name" value="Hydrolase_4"/>
    <property type="match status" value="1"/>
</dbReference>